<proteinExistence type="predicted"/>
<dbReference type="AlphaFoldDB" id="A0A0M0KND8"/>
<dbReference type="Proteomes" id="UP000037558">
    <property type="component" value="Unassembled WGS sequence"/>
</dbReference>
<dbReference type="PATRIC" id="fig|284581.3.peg.1831"/>
<protein>
    <submittedName>
        <fullName evidence="1">Uncharacterized protein</fullName>
    </submittedName>
</protein>
<sequence>MSFKFKIKLEEFPLNTVEEIQTGEVYYSMFGEIIFLINDRNFFENASGIPWDKMGTSSMSNRGLTIPIYGFITQFINLMDNLDENKLIKIYEDQIDKEIIMEPSVENVTLAIRYCLSQYWYDGEGVKESIQIPISNYNTIPINTFKEGMLQGIREYLQKLLDQFPALKSIDEFMSLYQKVNK</sequence>
<keyword evidence="2" id="KW-1185">Reference proteome</keyword>
<dbReference type="EMBL" id="LILC01000036">
    <property type="protein sequence ID" value="KOO40329.1"/>
    <property type="molecule type" value="Genomic_DNA"/>
</dbReference>
<evidence type="ECO:0000313" key="1">
    <source>
        <dbReference type="EMBL" id="KOO40329.1"/>
    </source>
</evidence>
<accession>A0A0M0KND8</accession>
<reference evidence="2" key="1">
    <citation type="submission" date="2015-08" db="EMBL/GenBank/DDBJ databases">
        <title>Fjat-14210 dsm16467.</title>
        <authorList>
            <person name="Liu B."/>
            <person name="Wang J."/>
            <person name="Zhu Y."/>
            <person name="Liu G."/>
            <person name="Chen Q."/>
            <person name="Chen Z."/>
            <person name="Lan J."/>
            <person name="Che J."/>
            <person name="Ge C."/>
            <person name="Shi H."/>
            <person name="Pan Z."/>
            <person name="Liu X."/>
        </authorList>
    </citation>
    <scope>NUCLEOTIDE SEQUENCE [LARGE SCALE GENOMIC DNA]</scope>
    <source>
        <strain evidence="2">DSM 16467</strain>
    </source>
</reference>
<dbReference type="STRING" id="284581.AMD01_21505"/>
<dbReference type="RefSeq" id="WP_053403496.1">
    <property type="nucleotide sequence ID" value="NZ_LILC01000036.1"/>
</dbReference>
<organism evidence="1 2">
    <name type="scientific">Priestia koreensis</name>
    <dbReference type="NCBI Taxonomy" id="284581"/>
    <lineage>
        <taxon>Bacteria</taxon>
        <taxon>Bacillati</taxon>
        <taxon>Bacillota</taxon>
        <taxon>Bacilli</taxon>
        <taxon>Bacillales</taxon>
        <taxon>Bacillaceae</taxon>
        <taxon>Priestia</taxon>
    </lineage>
</organism>
<gene>
    <name evidence="1" type="ORF">AMD01_21505</name>
</gene>
<name>A0A0M0KND8_9BACI</name>
<evidence type="ECO:0000313" key="2">
    <source>
        <dbReference type="Proteomes" id="UP000037558"/>
    </source>
</evidence>
<comment type="caution">
    <text evidence="1">The sequence shown here is derived from an EMBL/GenBank/DDBJ whole genome shotgun (WGS) entry which is preliminary data.</text>
</comment>